<dbReference type="HOGENOM" id="CLU_033141_2_2_6"/>
<evidence type="ECO:0000313" key="3">
    <source>
        <dbReference type="Proteomes" id="UP000002045"/>
    </source>
</evidence>
<proteinExistence type="predicted"/>
<dbReference type="STRING" id="406818.XBJ1_1869"/>
<protein>
    <recommendedName>
        <fullName evidence="1">Transposase IS701-like DDE domain-containing protein</fullName>
    </recommendedName>
</protein>
<evidence type="ECO:0000313" key="2">
    <source>
        <dbReference type="EMBL" id="CBJ80995.1"/>
    </source>
</evidence>
<name>D3V2N0_XENBS</name>
<reference evidence="2 3" key="1">
    <citation type="journal article" date="2011" name="PLoS ONE">
        <title>The entomopathogenic bacterial endosymbionts xenorhabdus and photorhabdus: convergent lifestyles from divergent genomes.</title>
        <authorList>
            <person name="Chaston J.M."/>
            <person name="Suen G."/>
            <person name="Tucker S.L."/>
            <person name="Andersen A.W."/>
            <person name="Bhasin A."/>
            <person name="Bode E."/>
            <person name="Bode H.B."/>
            <person name="Brachmann A.O."/>
            <person name="Cowles C.E."/>
            <person name="Cowles K.N."/>
            <person name="Darby C."/>
            <person name="de Leon L."/>
            <person name="Drace K."/>
            <person name="Du Z."/>
            <person name="Givaudan A."/>
            <person name="Herbert Tran E.E."/>
            <person name="Jewell K.A."/>
            <person name="Knack J.J."/>
            <person name="Krasomil-Osterfeld K.C."/>
            <person name="Kukor R."/>
            <person name="Lanois A."/>
            <person name="Latreille P."/>
            <person name="Leimgruber N.K."/>
            <person name="Lipke C.M."/>
            <person name="Liu R."/>
            <person name="Lu X."/>
            <person name="Martens E.C."/>
            <person name="Marri P.R."/>
            <person name="Medigue C."/>
            <person name="Menard M.L."/>
            <person name="Miller N.M."/>
            <person name="Morales-Soto N."/>
            <person name="Norton S."/>
            <person name="Ogier J.C."/>
            <person name="Orchard S.S."/>
            <person name="Park D."/>
            <person name="Park Y."/>
            <person name="Qurollo B.A."/>
            <person name="Sugar D.R."/>
            <person name="Richards G.R."/>
            <person name="Rouy Z."/>
            <person name="Slominski B."/>
            <person name="Slominski K."/>
            <person name="Snyder H."/>
            <person name="Tjaden B.C."/>
            <person name="van der Hoeven R."/>
            <person name="Welch R.D."/>
            <person name="Wheeler C."/>
            <person name="Xiang B."/>
            <person name="Barbazuk B."/>
            <person name="Gaudriault S."/>
            <person name="Goodner B."/>
            <person name="Slater S.C."/>
            <person name="Forst S."/>
            <person name="Goldman B.S."/>
            <person name="Goodrich-Blair H."/>
        </authorList>
    </citation>
    <scope>NUCLEOTIDE SEQUENCE [LARGE SCALE GENOMIC DNA]</scope>
    <source>
        <strain evidence="2 3">SS-2004</strain>
    </source>
</reference>
<dbReference type="EMBL" id="FN667741">
    <property type="protein sequence ID" value="CBJ80995.1"/>
    <property type="molecule type" value="Genomic_DNA"/>
</dbReference>
<dbReference type="InterPro" id="IPR038721">
    <property type="entry name" value="IS701-like_DDE_dom"/>
</dbReference>
<organism evidence="2 3">
    <name type="scientific">Xenorhabdus bovienii (strain SS-2004)</name>
    <name type="common">Xenorhabdus nematophila subsp. bovienii</name>
    <dbReference type="NCBI Taxonomy" id="406818"/>
    <lineage>
        <taxon>Bacteria</taxon>
        <taxon>Pseudomonadati</taxon>
        <taxon>Pseudomonadota</taxon>
        <taxon>Gammaproteobacteria</taxon>
        <taxon>Enterobacterales</taxon>
        <taxon>Morganellaceae</taxon>
        <taxon>Xenorhabdus</taxon>
    </lineage>
</organism>
<dbReference type="PATRIC" id="fig|406818.4.peg.1695"/>
<dbReference type="PANTHER" id="PTHR33627">
    <property type="entry name" value="TRANSPOSASE"/>
    <property type="match status" value="1"/>
</dbReference>
<dbReference type="eggNOG" id="COG5659">
    <property type="taxonomic scope" value="Bacteria"/>
</dbReference>
<evidence type="ECO:0000259" key="1">
    <source>
        <dbReference type="Pfam" id="PF13546"/>
    </source>
</evidence>
<dbReference type="AlphaFoldDB" id="D3V2N0"/>
<gene>
    <name evidence="2" type="ordered locus">XBJ1_1869</name>
</gene>
<dbReference type="InterPro" id="IPR039365">
    <property type="entry name" value="IS701-like"/>
</dbReference>
<dbReference type="Pfam" id="PF13546">
    <property type="entry name" value="DDE_5"/>
    <property type="match status" value="1"/>
</dbReference>
<feature type="domain" description="Transposase IS701-like DDE" evidence="1">
    <location>
        <begin position="19"/>
        <end position="155"/>
    </location>
</feature>
<dbReference type="PANTHER" id="PTHR33627:SF1">
    <property type="entry name" value="TRANSPOSASE"/>
    <property type="match status" value="1"/>
</dbReference>
<dbReference type="Proteomes" id="UP000002045">
    <property type="component" value="Chromosome"/>
</dbReference>
<accession>D3V2N0</accession>
<dbReference type="KEGG" id="xbo:XBJ1_1869"/>
<sequence>MHLPTHAWEQELLSLHTRLAPLFHHPGPQQRSLAYLRGLLSDVERKNGWQLAEWIGERTPDGVQHLLERAHWDVDIARDILRDYVTEHLGDEHGVLIVDETGFIKKGTHSAGVQRQYSGTAGRVENSQIGVFLCYAGQGGHAFIDRALYLPRQWTMIGPAVKLPAFLTPSPLPLNPNSPGRCGNAHSRPGCLVAG</sequence>